<evidence type="ECO:0000256" key="3">
    <source>
        <dbReference type="ARBA" id="ARBA00007244"/>
    </source>
</evidence>
<dbReference type="GO" id="GO:0006099">
    <property type="term" value="P:tricarboxylic acid cycle"/>
    <property type="evidence" value="ECO:0007669"/>
    <property type="project" value="InterPro"/>
</dbReference>
<dbReference type="RefSeq" id="WP_035031909.1">
    <property type="nucleotide sequence ID" value="NZ_KK073906.1"/>
</dbReference>
<keyword evidence="9 12" id="KW-0408">Iron</keyword>
<feature type="binding site" description="axial binding residue" evidence="12">
    <location>
        <position position="84"/>
    </location>
    <ligand>
        <name>heme</name>
        <dbReference type="ChEBI" id="CHEBI:30413"/>
        <note>ligand shared with second transmembrane subunit</note>
    </ligand>
    <ligandPart>
        <name>Fe</name>
        <dbReference type="ChEBI" id="CHEBI:18248"/>
    </ligandPart>
</feature>
<evidence type="ECO:0000313" key="15">
    <source>
        <dbReference type="Proteomes" id="UP000019849"/>
    </source>
</evidence>
<accession>A0A011SSG2</accession>
<dbReference type="HOGENOM" id="CLU_094691_3_1_5"/>
<dbReference type="Pfam" id="PF01127">
    <property type="entry name" value="Sdh_cyt"/>
    <property type="match status" value="1"/>
</dbReference>
<evidence type="ECO:0000256" key="11">
    <source>
        <dbReference type="ARBA" id="ARBA00025912"/>
    </source>
</evidence>
<dbReference type="PANTHER" id="PTHR10978:SF5">
    <property type="entry name" value="SUCCINATE DEHYDROGENASE CYTOCHROME B560 SUBUNIT, MITOCHONDRIAL"/>
    <property type="match status" value="1"/>
</dbReference>
<dbReference type="GO" id="GO:0016020">
    <property type="term" value="C:membrane"/>
    <property type="evidence" value="ECO:0007669"/>
    <property type="project" value="UniProtKB-SubCell"/>
</dbReference>
<feature type="transmembrane region" description="Helical" evidence="13">
    <location>
        <begin position="65"/>
        <end position="86"/>
    </location>
</feature>
<keyword evidence="7 12" id="KW-0479">Metal-binding</keyword>
<evidence type="ECO:0000256" key="1">
    <source>
        <dbReference type="ARBA" id="ARBA00004050"/>
    </source>
</evidence>
<reference evidence="14 15" key="1">
    <citation type="submission" date="2014-02" db="EMBL/GenBank/DDBJ databases">
        <title>Aquamicrobium defluvii Genome sequencing.</title>
        <authorList>
            <person name="Wang X."/>
        </authorList>
    </citation>
    <scope>NUCLEOTIDE SEQUENCE [LARGE SCALE GENOMIC DNA]</scope>
    <source>
        <strain evidence="14 15">W13Z1</strain>
    </source>
</reference>
<dbReference type="CDD" id="cd03499">
    <property type="entry name" value="SQR_TypeC_SdhC"/>
    <property type="match status" value="1"/>
</dbReference>
<evidence type="ECO:0000256" key="10">
    <source>
        <dbReference type="ARBA" id="ARBA00023136"/>
    </source>
</evidence>
<dbReference type="SUPFAM" id="SSF81343">
    <property type="entry name" value="Fumarate reductase respiratory complex transmembrane subunits"/>
    <property type="match status" value="1"/>
</dbReference>
<evidence type="ECO:0000256" key="8">
    <source>
        <dbReference type="ARBA" id="ARBA00022989"/>
    </source>
</evidence>
<comment type="similarity">
    <text evidence="3">Belongs to the cytochrome b560 family.</text>
</comment>
<keyword evidence="8 13" id="KW-1133">Transmembrane helix</keyword>
<evidence type="ECO:0000256" key="5">
    <source>
        <dbReference type="ARBA" id="ARBA00022617"/>
    </source>
</evidence>
<dbReference type="STRING" id="69279.BG36_16165"/>
<dbReference type="InterPro" id="IPR014314">
    <property type="entry name" value="Succ_DH_cytb556"/>
</dbReference>
<evidence type="ECO:0000256" key="4">
    <source>
        <dbReference type="ARBA" id="ARBA00020076"/>
    </source>
</evidence>
<gene>
    <name evidence="14" type="ORF">BG36_16165</name>
</gene>
<proteinExistence type="inferred from homology"/>
<keyword evidence="5 12" id="KW-0349">Heme</keyword>
<evidence type="ECO:0000256" key="9">
    <source>
        <dbReference type="ARBA" id="ARBA00023004"/>
    </source>
</evidence>
<keyword evidence="6 13" id="KW-0812">Transmembrane</keyword>
<comment type="function">
    <text evidence="1">Membrane-anchoring subunit of succinate dehydrogenase (SDH).</text>
</comment>
<dbReference type="AlphaFoldDB" id="A0A011SSG2"/>
<dbReference type="Gene3D" id="1.20.1300.10">
    <property type="entry name" value="Fumarate reductase/succinate dehydrogenase, transmembrane subunit"/>
    <property type="match status" value="1"/>
</dbReference>
<evidence type="ECO:0000256" key="2">
    <source>
        <dbReference type="ARBA" id="ARBA00004141"/>
    </source>
</evidence>
<keyword evidence="10 13" id="KW-0472">Membrane</keyword>
<dbReference type="PATRIC" id="fig|69279.3.peg.4295"/>
<feature type="transmembrane region" description="Helical" evidence="13">
    <location>
        <begin position="35"/>
        <end position="53"/>
    </location>
</feature>
<dbReference type="PANTHER" id="PTHR10978">
    <property type="entry name" value="SUCCINATE DEHYDROGENASE CYTOCHROME B560 SUBUNIT"/>
    <property type="match status" value="1"/>
</dbReference>
<dbReference type="EMBL" id="JENY01000034">
    <property type="protein sequence ID" value="EXL02119.1"/>
    <property type="molecule type" value="Genomic_DNA"/>
</dbReference>
<comment type="subunit">
    <text evidence="11">Part of an enzyme complex containing four subunits: a flavoprotein, an iron-sulfur protein, plus two membrane-anchoring proteins, SdhC and SdhD. The complex can form homotrimers.</text>
</comment>
<protein>
    <recommendedName>
        <fullName evidence="4">Succinate dehydrogenase cytochrome b556 subunit</fullName>
    </recommendedName>
</protein>
<dbReference type="InterPro" id="IPR018495">
    <property type="entry name" value="Succ_DH_cyt_bsu_CS"/>
</dbReference>
<dbReference type="InterPro" id="IPR034804">
    <property type="entry name" value="SQR/QFR_C/D"/>
</dbReference>
<evidence type="ECO:0000313" key="14">
    <source>
        <dbReference type="EMBL" id="EXL02119.1"/>
    </source>
</evidence>
<comment type="subcellular location">
    <subcellularLocation>
        <location evidence="2">Membrane</location>
        <topology evidence="2">Multi-pass membrane protein</topology>
    </subcellularLocation>
</comment>
<comment type="caution">
    <text evidence="14">The sequence shown here is derived from an EMBL/GenBank/DDBJ whole genome shotgun (WGS) entry which is preliminary data.</text>
</comment>
<evidence type="ECO:0000256" key="12">
    <source>
        <dbReference type="PIRSR" id="PIRSR000178-1"/>
    </source>
</evidence>
<dbReference type="eggNOG" id="COG2009">
    <property type="taxonomic scope" value="Bacteria"/>
</dbReference>
<dbReference type="GO" id="GO:0046872">
    <property type="term" value="F:metal ion binding"/>
    <property type="evidence" value="ECO:0007669"/>
    <property type="project" value="UniProtKB-KW"/>
</dbReference>
<sequence length="135" mass="15246">MKKKQRSPRPLAPDLQTYRPTLTMTMSIVHRATGIALYFGFIGMAAWLAALAAGPRPYEMMRQVFGSWAGLPILIAFTWAILHHAFGGIRHLIWDLSIAHTYPWREYLTKVTLVASLVCASLFWIALFWTGGRPS</sequence>
<evidence type="ECO:0000256" key="7">
    <source>
        <dbReference type="ARBA" id="ARBA00022723"/>
    </source>
</evidence>
<dbReference type="GO" id="GO:0009055">
    <property type="term" value="F:electron transfer activity"/>
    <property type="evidence" value="ECO:0007669"/>
    <property type="project" value="InterPro"/>
</dbReference>
<evidence type="ECO:0000256" key="6">
    <source>
        <dbReference type="ARBA" id="ARBA00022692"/>
    </source>
</evidence>
<organism evidence="14 15">
    <name type="scientific">Aquamicrobium defluvii</name>
    <dbReference type="NCBI Taxonomy" id="69279"/>
    <lineage>
        <taxon>Bacteria</taxon>
        <taxon>Pseudomonadati</taxon>
        <taxon>Pseudomonadota</taxon>
        <taxon>Alphaproteobacteria</taxon>
        <taxon>Hyphomicrobiales</taxon>
        <taxon>Phyllobacteriaceae</taxon>
        <taxon>Aquamicrobium</taxon>
    </lineage>
</organism>
<dbReference type="PROSITE" id="PS01000">
    <property type="entry name" value="SDH_CYT_1"/>
    <property type="match status" value="1"/>
</dbReference>
<feature type="transmembrane region" description="Helical" evidence="13">
    <location>
        <begin position="107"/>
        <end position="129"/>
    </location>
</feature>
<name>A0A011SSG2_9HYPH</name>
<dbReference type="PIRSF" id="PIRSF000178">
    <property type="entry name" value="SDH_cyt_b560"/>
    <property type="match status" value="1"/>
</dbReference>
<evidence type="ECO:0000256" key="13">
    <source>
        <dbReference type="SAM" id="Phobius"/>
    </source>
</evidence>
<dbReference type="NCBIfam" id="TIGR02970">
    <property type="entry name" value="succ_dehyd_cytB"/>
    <property type="match status" value="1"/>
</dbReference>
<dbReference type="Proteomes" id="UP000019849">
    <property type="component" value="Unassembled WGS sequence"/>
</dbReference>
<dbReference type="InterPro" id="IPR000701">
    <property type="entry name" value="SuccDH_FuR_B_TM-su"/>
</dbReference>
<comment type="cofactor">
    <cofactor evidence="12">
        <name>heme</name>
        <dbReference type="ChEBI" id="CHEBI:30413"/>
    </cofactor>
    <text evidence="12">The heme is bound between the two transmembrane subunits.</text>
</comment>